<organism evidence="3 4">
    <name type="scientific">Heracleum sosnowskyi</name>
    <dbReference type="NCBI Taxonomy" id="360622"/>
    <lineage>
        <taxon>Eukaryota</taxon>
        <taxon>Viridiplantae</taxon>
        <taxon>Streptophyta</taxon>
        <taxon>Embryophyta</taxon>
        <taxon>Tracheophyta</taxon>
        <taxon>Spermatophyta</taxon>
        <taxon>Magnoliopsida</taxon>
        <taxon>eudicotyledons</taxon>
        <taxon>Gunneridae</taxon>
        <taxon>Pentapetalae</taxon>
        <taxon>asterids</taxon>
        <taxon>campanulids</taxon>
        <taxon>Apiales</taxon>
        <taxon>Apiaceae</taxon>
        <taxon>Apioideae</taxon>
        <taxon>apioid superclade</taxon>
        <taxon>Tordylieae</taxon>
        <taxon>Tordyliinae</taxon>
        <taxon>Heracleum</taxon>
    </lineage>
</organism>
<protein>
    <submittedName>
        <fullName evidence="3">Peptide-N4-(N-acetyl-beta-glucosaminyl)asparagine amidase A</fullName>
    </submittedName>
</protein>
<evidence type="ECO:0000256" key="1">
    <source>
        <dbReference type="SAM" id="SignalP"/>
    </source>
</evidence>
<dbReference type="EMBL" id="JAUIZM010000002">
    <property type="protein sequence ID" value="KAK1395546.1"/>
    <property type="molecule type" value="Genomic_DNA"/>
</dbReference>
<dbReference type="Proteomes" id="UP001237642">
    <property type="component" value="Unassembled WGS sequence"/>
</dbReference>
<reference evidence="3" key="1">
    <citation type="submission" date="2023-02" db="EMBL/GenBank/DDBJ databases">
        <title>Genome of toxic invasive species Heracleum sosnowskyi carries increased number of genes despite the absence of recent whole-genome duplications.</title>
        <authorList>
            <person name="Schelkunov M."/>
            <person name="Shtratnikova V."/>
            <person name="Makarenko M."/>
            <person name="Klepikova A."/>
            <person name="Omelchenko D."/>
            <person name="Novikova G."/>
            <person name="Obukhova E."/>
            <person name="Bogdanov V."/>
            <person name="Penin A."/>
            <person name="Logacheva M."/>
        </authorList>
    </citation>
    <scope>NUCLEOTIDE SEQUENCE</scope>
    <source>
        <strain evidence="3">Hsosn_3</strain>
        <tissue evidence="3">Leaf</tissue>
    </source>
</reference>
<keyword evidence="1" id="KW-0732">Signal</keyword>
<feature type="signal peptide" evidence="1">
    <location>
        <begin position="1"/>
        <end position="28"/>
    </location>
</feature>
<sequence>MPTCMASSFIPLLFFSLFLLHQLFPCNANIHRRSLDESQIVKNTHPVTYFEVTKPIKLPKTSPCSQHILQHDFGNTFAKPPVLANYSPPLNCPSRSFAKIVLEFQATCKGRQFDRIFGIWLGVVELLRSCTAEPTKDDFILPISRNLPLNDGLWFEIQNSTDVHSKEFKIPQNAYRAVLEVYVSPHENDEFWYTNSVNEYIVANNLTDVPGNGPFREVMVSLDGNVVGAVWSFTVVYTGGINPLLWRPITAISEKTEGKLSRKKNTLLPSIQILSNFTGLNGSFLTKSSRLIASTGWVRSSYGKITTKSTQEFSENIDQGNETSTMITNLTIGFAERRVKTSDYGSSVISSLSNKQKGQATMVIKGRHLVSGVGSTQQEYKYDSSRYCYHRSVSSSNYTVTYDKESNKCSKRKL</sequence>
<accession>A0AAD8J3E6</accession>
<keyword evidence="4" id="KW-1185">Reference proteome</keyword>
<evidence type="ECO:0000259" key="2">
    <source>
        <dbReference type="Pfam" id="PF12222"/>
    </source>
</evidence>
<gene>
    <name evidence="3" type="ORF">POM88_005409</name>
</gene>
<feature type="domain" description="Peptide N-acetyl-beta-D-glucosaminyl asparaginase amidase A N-terminal" evidence="2">
    <location>
        <begin position="137"/>
        <end position="253"/>
    </location>
</feature>
<evidence type="ECO:0000313" key="4">
    <source>
        <dbReference type="Proteomes" id="UP001237642"/>
    </source>
</evidence>
<dbReference type="Pfam" id="PF12222">
    <property type="entry name" value="PNGaseA"/>
    <property type="match status" value="1"/>
</dbReference>
<dbReference type="InterPro" id="IPR056948">
    <property type="entry name" value="PNGaseA_N"/>
</dbReference>
<comment type="caution">
    <text evidence="3">The sequence shown here is derived from an EMBL/GenBank/DDBJ whole genome shotgun (WGS) entry which is preliminary data.</text>
</comment>
<dbReference type="InterPro" id="IPR021102">
    <property type="entry name" value="PNGase_A"/>
</dbReference>
<evidence type="ECO:0000313" key="3">
    <source>
        <dbReference type="EMBL" id="KAK1395546.1"/>
    </source>
</evidence>
<reference evidence="3" key="2">
    <citation type="submission" date="2023-05" db="EMBL/GenBank/DDBJ databases">
        <authorList>
            <person name="Schelkunov M.I."/>
        </authorList>
    </citation>
    <scope>NUCLEOTIDE SEQUENCE</scope>
    <source>
        <strain evidence="3">Hsosn_3</strain>
        <tissue evidence="3">Leaf</tissue>
    </source>
</reference>
<dbReference type="PANTHER" id="PTHR31104">
    <property type="entry name" value="PEPTIDE-N4-(N-ACETYL-BETA-GLUCOSAMINYL)ASPARAGINE AMIDASE A PROTEIN"/>
    <property type="match status" value="1"/>
</dbReference>
<dbReference type="AlphaFoldDB" id="A0AAD8J3E6"/>
<proteinExistence type="predicted"/>
<feature type="chain" id="PRO_5042140785" evidence="1">
    <location>
        <begin position="29"/>
        <end position="414"/>
    </location>
</feature>
<name>A0AAD8J3E6_9APIA</name>